<dbReference type="RefSeq" id="WP_322467585.1">
    <property type="nucleotide sequence ID" value="NZ_JAXOJX010000055.1"/>
</dbReference>
<keyword evidence="2" id="KW-1185">Reference proteome</keyword>
<gene>
    <name evidence="1" type="primary">tagF</name>
    <name evidence="1" type="ORF">SM757_25750</name>
</gene>
<dbReference type="Proteomes" id="UP001293718">
    <property type="component" value="Unassembled WGS sequence"/>
</dbReference>
<proteinExistence type="predicted"/>
<dbReference type="EMBL" id="JAXOJX010000055">
    <property type="protein sequence ID" value="MDZ5459990.1"/>
    <property type="molecule type" value="Genomic_DNA"/>
</dbReference>
<evidence type="ECO:0000313" key="2">
    <source>
        <dbReference type="Proteomes" id="UP001293718"/>
    </source>
</evidence>
<organism evidence="1 2">
    <name type="scientific">Azohydromonas lata</name>
    <dbReference type="NCBI Taxonomy" id="45677"/>
    <lineage>
        <taxon>Bacteria</taxon>
        <taxon>Pseudomonadati</taxon>
        <taxon>Pseudomonadota</taxon>
        <taxon>Betaproteobacteria</taxon>
        <taxon>Burkholderiales</taxon>
        <taxon>Sphaerotilaceae</taxon>
        <taxon>Azohydromonas</taxon>
    </lineage>
</organism>
<dbReference type="Pfam" id="PF09867">
    <property type="entry name" value="TagF_N"/>
    <property type="match status" value="1"/>
</dbReference>
<sequence>MSGTAALSWFGKLRSRGDFVCSTRQGALTRLLDQWLSRALADLAQDPRWKQLYDNALCAHFAVLGVRSRVALAGHLRPSADAAGRRFPFVATASFEIGAPMAFIAQAPLVLGPAWLQLQDLAARACADDDAASVLAGARQVRLDIAPQADAWAREDGDFVSRQTLGELQALLEHSHPGVDLRRVLLALGLLLQPVPDSGLSRLDTGLRLPLPGRPHQAAAMAALWLRLIARFLARGDFELMLLLPCAGAPAEPTLLVGFAGASPAMLQALFTPASAKDAFITLHAPCWVDGHVVQDAALRRLDAHLRQPTLPLREAADLFSTAFLKE</sequence>
<dbReference type="NCBIfam" id="TIGR03373">
    <property type="entry name" value="VI_minor_4"/>
    <property type="match status" value="1"/>
</dbReference>
<name>A0ABU5IM62_9BURK</name>
<evidence type="ECO:0000313" key="1">
    <source>
        <dbReference type="EMBL" id="MDZ5459990.1"/>
    </source>
</evidence>
<dbReference type="Gene3D" id="3.40.1730.10">
    <property type="entry name" value="pa0076 domain"/>
    <property type="match status" value="1"/>
</dbReference>
<accession>A0ABU5IM62</accession>
<dbReference type="InterPro" id="IPR017748">
    <property type="entry name" value="TagF"/>
</dbReference>
<reference evidence="1 2" key="1">
    <citation type="submission" date="2023-11" db="EMBL/GenBank/DDBJ databases">
        <title>Draft genome of Azohydromonas lata strain H1 (DSM1123), a polyhydroxyalkanoate producer.</title>
        <authorList>
            <person name="Traversa D."/>
            <person name="D'Addabbo P."/>
            <person name="Pazzani C."/>
            <person name="Manzari C."/>
            <person name="Chiara M."/>
            <person name="Scrascia M."/>
        </authorList>
    </citation>
    <scope>NUCLEOTIDE SEQUENCE [LARGE SCALE GENOMIC DNA]</scope>
    <source>
        <strain evidence="1 2">H1</strain>
    </source>
</reference>
<comment type="caution">
    <text evidence="1">The sequence shown here is derived from an EMBL/GenBank/DDBJ whole genome shotgun (WGS) entry which is preliminary data.</text>
</comment>
<dbReference type="InterPro" id="IPR038225">
    <property type="entry name" value="TagF_sf"/>
</dbReference>
<protein>
    <submittedName>
        <fullName evidence="1">Type VI secretion system-associated protein TagF</fullName>
    </submittedName>
</protein>